<dbReference type="Pfam" id="PF00462">
    <property type="entry name" value="Glutaredoxin"/>
    <property type="match status" value="1"/>
</dbReference>
<comment type="similarity">
    <text evidence="1 4">Belongs to the glutaredoxin family. Monothiol subfamily.</text>
</comment>
<dbReference type="PIRSF" id="PIRSF005894">
    <property type="entry name" value="Monothiol_GRX"/>
    <property type="match status" value="1"/>
</dbReference>
<evidence type="ECO:0000313" key="7">
    <source>
        <dbReference type="EMBL" id="AOM64774.1"/>
    </source>
</evidence>
<keyword evidence="2 5" id="KW-0001">2Fe-2S</keyword>
<gene>
    <name evidence="7" type="primary">grx</name>
    <name evidence="7" type="ORF">Schim_093</name>
</gene>
<proteinExistence type="inferred from homology"/>
<dbReference type="GO" id="GO:0046872">
    <property type="term" value="F:metal ion binding"/>
    <property type="evidence" value="ECO:0007669"/>
    <property type="project" value="UniProtKB-KW"/>
</dbReference>
<dbReference type="PANTHER" id="PTHR10293">
    <property type="entry name" value="GLUTAREDOXIN FAMILY MEMBER"/>
    <property type="match status" value="1"/>
</dbReference>
<reference evidence="7" key="1">
    <citation type="journal article" date="2016" name="BMC Biol.">
        <title>Parallel evolution of highly conserved plastid genome architecture in red seaweeds and seed plants.</title>
        <authorList>
            <person name="Lee J."/>
            <person name="Cho C.H."/>
            <person name="Park S.I."/>
            <person name="Choi J.W."/>
            <person name="Song H.S."/>
            <person name="West J.A."/>
            <person name="Bhattacharya D."/>
            <person name="Yoon H.S."/>
        </authorList>
    </citation>
    <scope>NUCLEOTIDE SEQUENCE</scope>
</reference>
<dbReference type="GO" id="GO:0005739">
    <property type="term" value="C:mitochondrion"/>
    <property type="evidence" value="ECO:0007669"/>
    <property type="project" value="UniProtKB-ARBA"/>
</dbReference>
<protein>
    <recommendedName>
        <fullName evidence="4">Glutaredoxin</fullName>
    </recommendedName>
</protein>
<dbReference type="GO" id="GO:0051537">
    <property type="term" value="F:2 iron, 2 sulfur cluster binding"/>
    <property type="evidence" value="ECO:0007669"/>
    <property type="project" value="UniProtKB-KW"/>
</dbReference>
<dbReference type="InterPro" id="IPR036249">
    <property type="entry name" value="Thioredoxin-like_sf"/>
</dbReference>
<sequence length="103" mass="11950">MTTNIKNLIDKHVVIAFIKGEKHAPACKFSYEVINILNTFNIDYYTVNVLTNNTLRENIKLYSQWPTIPQIYINSIFIGGAEILINLYKNNELQEILEQAFNI</sequence>
<dbReference type="InterPro" id="IPR014434">
    <property type="entry name" value="Monothiol_GRX"/>
</dbReference>
<evidence type="ECO:0000256" key="5">
    <source>
        <dbReference type="PIRSR" id="PIRSR005894-2"/>
    </source>
</evidence>
<accession>A0A1C9C8S4</accession>
<dbReference type="Gene3D" id="3.40.30.10">
    <property type="entry name" value="Glutaredoxin"/>
    <property type="match status" value="1"/>
</dbReference>
<keyword evidence="5" id="KW-0408">Iron</keyword>
<keyword evidence="3" id="KW-0676">Redox-active center</keyword>
<evidence type="ECO:0000256" key="3">
    <source>
        <dbReference type="ARBA" id="ARBA00023284"/>
    </source>
</evidence>
<keyword evidence="5" id="KW-0411">Iron-sulfur</keyword>
<dbReference type="InterPro" id="IPR004480">
    <property type="entry name" value="Monothiol_GRX-rel"/>
</dbReference>
<dbReference type="PANTHER" id="PTHR10293:SF16">
    <property type="entry name" value="GLUTAREDOXIN-RELATED PROTEIN 5, MITOCHONDRIAL"/>
    <property type="match status" value="1"/>
</dbReference>
<organism evidence="7">
    <name type="scientific">Schimmelmannia schousboei</name>
    <dbReference type="NCBI Taxonomy" id="173468"/>
    <lineage>
        <taxon>Eukaryota</taxon>
        <taxon>Rhodophyta</taxon>
        <taxon>Florideophyceae</taxon>
        <taxon>Rhodymeniophycidae</taxon>
        <taxon>Acrosymphytales</taxon>
        <taxon>Schimmelmanniaceae</taxon>
        <taxon>Schimmelmannia</taxon>
    </lineage>
</organism>
<evidence type="ECO:0000256" key="4">
    <source>
        <dbReference type="PIRNR" id="PIRNR005894"/>
    </source>
</evidence>
<feature type="binding site" evidence="5">
    <location>
        <position position="27"/>
    </location>
    <ligand>
        <name>[2Fe-2S] cluster</name>
        <dbReference type="ChEBI" id="CHEBI:190135"/>
        <note>ligand shared between dimeric partners</note>
    </ligand>
</feature>
<dbReference type="EMBL" id="KX284711">
    <property type="protein sequence ID" value="AOM64774.1"/>
    <property type="molecule type" value="Genomic_DNA"/>
</dbReference>
<dbReference type="SUPFAM" id="SSF52833">
    <property type="entry name" value="Thioredoxin-like"/>
    <property type="match status" value="1"/>
</dbReference>
<dbReference type="RefSeq" id="YP_009295839.1">
    <property type="nucleotide sequence ID" value="NC_031168.1"/>
</dbReference>
<dbReference type="AlphaFoldDB" id="A0A1C9C8S4"/>
<dbReference type="GeneID" id="29071224"/>
<dbReference type="PROSITE" id="PS51354">
    <property type="entry name" value="GLUTAREDOXIN_2"/>
    <property type="match status" value="1"/>
</dbReference>
<geneLocation type="plastid" evidence="7"/>
<evidence type="ECO:0000256" key="1">
    <source>
        <dbReference type="ARBA" id="ARBA00009630"/>
    </source>
</evidence>
<keyword evidence="7" id="KW-0934">Plastid</keyword>
<dbReference type="GO" id="GO:0015036">
    <property type="term" value="F:disulfide oxidoreductase activity"/>
    <property type="evidence" value="ECO:0007669"/>
    <property type="project" value="InterPro"/>
</dbReference>
<keyword evidence="5" id="KW-0479">Metal-binding</keyword>
<name>A0A1C9C8S4_9FLOR</name>
<evidence type="ECO:0000256" key="2">
    <source>
        <dbReference type="ARBA" id="ARBA00022714"/>
    </source>
</evidence>
<dbReference type="InterPro" id="IPR002109">
    <property type="entry name" value="Glutaredoxin"/>
</dbReference>
<feature type="domain" description="Glutaredoxin" evidence="6">
    <location>
        <begin position="16"/>
        <end position="77"/>
    </location>
</feature>
<evidence type="ECO:0000259" key="6">
    <source>
        <dbReference type="Pfam" id="PF00462"/>
    </source>
</evidence>